<evidence type="ECO:0000256" key="7">
    <source>
        <dbReference type="ARBA" id="ARBA00022898"/>
    </source>
</evidence>
<dbReference type="EC" id="2.4.1.1" evidence="11"/>
<dbReference type="FunFam" id="3.40.50.2000:FF:000002">
    <property type="entry name" value="Alpha-1,4 glucan phosphorylase"/>
    <property type="match status" value="1"/>
</dbReference>
<keyword evidence="7 10" id="KW-0663">Pyridoxal phosphate</keyword>
<name>A0A1H6GVT4_MAGFU</name>
<evidence type="ECO:0000313" key="14">
    <source>
        <dbReference type="Proteomes" id="UP000182983"/>
    </source>
</evidence>
<dbReference type="Pfam" id="PF00343">
    <property type="entry name" value="Phosphorylase"/>
    <property type="match status" value="1"/>
</dbReference>
<evidence type="ECO:0000256" key="1">
    <source>
        <dbReference type="ARBA" id="ARBA00001275"/>
    </source>
</evidence>
<evidence type="ECO:0000256" key="4">
    <source>
        <dbReference type="ARBA" id="ARBA00022600"/>
    </source>
</evidence>
<comment type="function">
    <text evidence="11">Allosteric enzyme that catalyzes the rate-limiting step in glycogen catabolism, the phosphorolytic cleavage of glycogen to produce glucose-1-phosphate, and plays a central role in maintaining cellular and organismal glucose homeostasis.</text>
</comment>
<feature type="region of interest" description="Disordered" evidence="12">
    <location>
        <begin position="1"/>
        <end position="20"/>
    </location>
</feature>
<evidence type="ECO:0000256" key="2">
    <source>
        <dbReference type="ARBA" id="ARBA00001933"/>
    </source>
</evidence>
<dbReference type="NCBIfam" id="TIGR02093">
    <property type="entry name" value="P_ylase"/>
    <property type="match status" value="1"/>
</dbReference>
<dbReference type="CDD" id="cd04300">
    <property type="entry name" value="GT35_Glycogen_Phosphorylase"/>
    <property type="match status" value="1"/>
</dbReference>
<evidence type="ECO:0000256" key="9">
    <source>
        <dbReference type="ARBA" id="ARBA00025174"/>
    </source>
</evidence>
<keyword evidence="8 11" id="KW-0119">Carbohydrate metabolism</keyword>
<dbReference type="Proteomes" id="UP000182983">
    <property type="component" value="Unassembled WGS sequence"/>
</dbReference>
<dbReference type="FunFam" id="3.40.50.2000:FF:000005">
    <property type="entry name" value="Alpha-1,4 glucan phosphorylase"/>
    <property type="match status" value="1"/>
</dbReference>
<dbReference type="Gene3D" id="3.40.50.2000">
    <property type="entry name" value="Glycogen Phosphorylase B"/>
    <property type="match status" value="2"/>
</dbReference>
<feature type="modified residue" description="N6-(pyridoxal phosphate)lysine" evidence="10">
    <location>
        <position position="676"/>
    </location>
</feature>
<comment type="cofactor">
    <cofactor evidence="2 11">
        <name>pyridoxal 5'-phosphate</name>
        <dbReference type="ChEBI" id="CHEBI:597326"/>
    </cofactor>
</comment>
<dbReference type="GO" id="GO:0008184">
    <property type="term" value="F:glycogen phosphorylase activity"/>
    <property type="evidence" value="ECO:0007669"/>
    <property type="project" value="InterPro"/>
</dbReference>
<keyword evidence="5 11" id="KW-0328">Glycosyltransferase</keyword>
<dbReference type="GO" id="GO:0030170">
    <property type="term" value="F:pyridoxal phosphate binding"/>
    <property type="evidence" value="ECO:0007669"/>
    <property type="project" value="InterPro"/>
</dbReference>
<dbReference type="PANTHER" id="PTHR11468">
    <property type="entry name" value="GLYCOGEN PHOSPHORYLASE"/>
    <property type="match status" value="1"/>
</dbReference>
<comment type="similarity">
    <text evidence="3 11">Belongs to the glycogen phosphorylase family.</text>
</comment>
<dbReference type="SUPFAM" id="SSF53756">
    <property type="entry name" value="UDP-Glycosyltransferase/glycogen phosphorylase"/>
    <property type="match status" value="1"/>
</dbReference>
<dbReference type="InterPro" id="IPR011833">
    <property type="entry name" value="Glycg_phsphrylas"/>
</dbReference>
<accession>A0A1H6GVT4</accession>
<gene>
    <name evidence="13" type="ORF">SAMN04244559_00346</name>
</gene>
<dbReference type="OrthoDB" id="7229284at2"/>
<dbReference type="GO" id="GO:0005737">
    <property type="term" value="C:cytoplasm"/>
    <property type="evidence" value="ECO:0007669"/>
    <property type="project" value="TreeGrafter"/>
</dbReference>
<evidence type="ECO:0000256" key="5">
    <source>
        <dbReference type="ARBA" id="ARBA00022676"/>
    </source>
</evidence>
<protein>
    <recommendedName>
        <fullName evidence="11">Alpha-1,4 glucan phosphorylase</fullName>
        <ecNumber evidence="11">2.4.1.1</ecNumber>
    </recommendedName>
</protein>
<organism evidence="13 14">
    <name type="scientific">Magnetospirillum fulvum</name>
    <name type="common">Rhodospirillum fulvum</name>
    <dbReference type="NCBI Taxonomy" id="1082"/>
    <lineage>
        <taxon>Bacteria</taxon>
        <taxon>Pseudomonadati</taxon>
        <taxon>Pseudomonadota</taxon>
        <taxon>Alphaproteobacteria</taxon>
        <taxon>Rhodospirillales</taxon>
        <taxon>Rhodospirillaceae</taxon>
        <taxon>Magnetospirillum</taxon>
    </lineage>
</organism>
<reference evidence="14" key="1">
    <citation type="submission" date="2016-10" db="EMBL/GenBank/DDBJ databases">
        <authorList>
            <person name="Varghese N."/>
            <person name="Submissions S."/>
        </authorList>
    </citation>
    <scope>NUCLEOTIDE SEQUENCE [LARGE SCALE GENOMIC DNA]</scope>
    <source>
        <strain evidence="14">DSM 13234</strain>
    </source>
</reference>
<dbReference type="PIRSF" id="PIRSF000460">
    <property type="entry name" value="Pprylas_GlgP"/>
    <property type="match status" value="1"/>
</dbReference>
<comment type="catalytic activity">
    <reaction evidence="1 11">
        <text>[(1-&gt;4)-alpha-D-glucosyl](n) + phosphate = [(1-&gt;4)-alpha-D-glucosyl](n-1) + alpha-D-glucose 1-phosphate</text>
        <dbReference type="Rhea" id="RHEA:41732"/>
        <dbReference type="Rhea" id="RHEA-COMP:9584"/>
        <dbReference type="Rhea" id="RHEA-COMP:9586"/>
        <dbReference type="ChEBI" id="CHEBI:15444"/>
        <dbReference type="ChEBI" id="CHEBI:43474"/>
        <dbReference type="ChEBI" id="CHEBI:58601"/>
        <dbReference type="EC" id="2.4.1.1"/>
    </reaction>
</comment>
<evidence type="ECO:0000256" key="8">
    <source>
        <dbReference type="ARBA" id="ARBA00023277"/>
    </source>
</evidence>
<sequence length="825" mass="92373">MAGGKKSMNKAEPAAAHSSRDDVEGLKTAISSHLLYTVGKEAVTATARDWFLAAAHAVRDRVTQGWMPTLNGYYRADSKRVYYLSMEFLIGRTLVNSLINLGLYDAVREALGELGQDFEEVAAWEVEAALGNGGLGRLAACLLDSMATLGVAGFGYGIRYDYGMFTQHIEHGWQVESPENWLRYGNPWEFPRPGVIFPVRFGGRVIHFRDSRGYNCSQWVDAEEVMAMAYDVPVPGFGGKSVNNLRLWSAKSTREFDLKYFNAGNYIEAVRDKNESETLSKVLYPSDMTERGKELRFKQEYFFVAASIQDILARFRKSHSDWEKLPDKVAIQLNDTHPAMVVAELMRVLVDEHELPWERAWEITRGCCAYTNHTLLPEALETWSVDLFSRVLPRHLEIVYQLNHEFLQGVRYRHPGDAELLNRVSLIAEGGDRRVRMAHLAVIGSHKVNGVAAIHTGLMKSTIFSDFEHLSPGKIINLTNGVTPRRWMLASNPRLSALITQKIGDGWYTDLDQLRRLEPFADDPEFCAAFAEIKNANKRDVAVMISQRLGIGVDPTSLFDVQVKRIHEYKRQLLNLLHVVVRYSRIRANPLLESQPRTVIIGGKAAPGYHLAKLIIKLVNDISEVVNNDPLVGRRLRLVFLPNYNVSTAELVMPAADLSEQISTAGTEASGTGNMKMAMNGALTIGTWDGANVEICEEVGEENMFLFGLTAQEVARYRVDGYDACAAVRADKELASALDMIGTGFFSPDEPDRYRALIDTLTVGGDHYLLTADFAQYLAAQERADRTFADPDLWVRKAILNVARMGKFSSDRTVAEYARQIWGAL</sequence>
<comment type="function">
    <text evidence="9">Phosphorylase is an important allosteric enzyme in carbohydrate metabolism. Enzymes from different sources differ in their regulatory mechanisms and in their natural substrates. However, all known phosphorylases share catalytic and structural properties.</text>
</comment>
<evidence type="ECO:0000256" key="11">
    <source>
        <dbReference type="RuleBase" id="RU000587"/>
    </source>
</evidence>
<dbReference type="InterPro" id="IPR035090">
    <property type="entry name" value="Pyridoxal_P_attach_site"/>
</dbReference>
<dbReference type="GO" id="GO:0005980">
    <property type="term" value="P:glycogen catabolic process"/>
    <property type="evidence" value="ECO:0007669"/>
    <property type="project" value="TreeGrafter"/>
</dbReference>
<dbReference type="PROSITE" id="PS00102">
    <property type="entry name" value="PHOSPHORYLASE"/>
    <property type="match status" value="1"/>
</dbReference>
<evidence type="ECO:0000256" key="3">
    <source>
        <dbReference type="ARBA" id="ARBA00006047"/>
    </source>
</evidence>
<dbReference type="AlphaFoldDB" id="A0A1H6GVT4"/>
<dbReference type="EMBL" id="FNWO01000001">
    <property type="protein sequence ID" value="SEH25934.1"/>
    <property type="molecule type" value="Genomic_DNA"/>
</dbReference>
<evidence type="ECO:0000256" key="10">
    <source>
        <dbReference type="PIRSR" id="PIRSR000460-1"/>
    </source>
</evidence>
<keyword evidence="4" id="KW-0321">Glycogen metabolism</keyword>
<dbReference type="PANTHER" id="PTHR11468:SF3">
    <property type="entry name" value="GLYCOGEN PHOSPHORYLASE, LIVER FORM"/>
    <property type="match status" value="1"/>
</dbReference>
<proteinExistence type="inferred from homology"/>
<evidence type="ECO:0000313" key="13">
    <source>
        <dbReference type="EMBL" id="SEH25934.1"/>
    </source>
</evidence>
<evidence type="ECO:0000256" key="6">
    <source>
        <dbReference type="ARBA" id="ARBA00022679"/>
    </source>
</evidence>
<keyword evidence="14" id="KW-1185">Reference proteome</keyword>
<keyword evidence="6 11" id="KW-0808">Transferase</keyword>
<dbReference type="InterPro" id="IPR000811">
    <property type="entry name" value="Glyco_trans_35"/>
</dbReference>
<evidence type="ECO:0000256" key="12">
    <source>
        <dbReference type="SAM" id="MobiDB-lite"/>
    </source>
</evidence>